<evidence type="ECO:0000256" key="2">
    <source>
        <dbReference type="SAM" id="SignalP"/>
    </source>
</evidence>
<feature type="region of interest" description="Disordered" evidence="1">
    <location>
        <begin position="46"/>
        <end position="71"/>
    </location>
</feature>
<dbReference type="AlphaFoldDB" id="A0A2N8TLM6"/>
<feature type="chain" id="PRO_5014970783" description="Peptidase inhibitor family I36" evidence="2">
    <location>
        <begin position="30"/>
        <end position="128"/>
    </location>
</feature>
<evidence type="ECO:0000313" key="3">
    <source>
        <dbReference type="EMBL" id="PNG19922.1"/>
    </source>
</evidence>
<gene>
    <name evidence="3" type="ORF">C1J00_23070</name>
</gene>
<feature type="region of interest" description="Disordered" evidence="1">
    <location>
        <begin position="87"/>
        <end position="112"/>
    </location>
</feature>
<dbReference type="EMBL" id="POUC01000178">
    <property type="protein sequence ID" value="PNG19922.1"/>
    <property type="molecule type" value="Genomic_DNA"/>
</dbReference>
<protein>
    <recommendedName>
        <fullName evidence="5">Peptidase inhibitor family I36</fullName>
    </recommendedName>
</protein>
<accession>A0A2N8TLM6</accession>
<reference evidence="3 4" key="1">
    <citation type="submission" date="2018-01" db="EMBL/GenBank/DDBJ databases">
        <title>Draft genome sequence of Streptomyces sp. 13K301.</title>
        <authorList>
            <person name="Sahin N."/>
            <person name="Saygin H."/>
            <person name="Ay H."/>
        </authorList>
    </citation>
    <scope>NUCLEOTIDE SEQUENCE [LARGE SCALE GENOMIC DNA]</scope>
    <source>
        <strain evidence="3 4">13K301</strain>
    </source>
</reference>
<keyword evidence="4" id="KW-1185">Reference proteome</keyword>
<evidence type="ECO:0000313" key="4">
    <source>
        <dbReference type="Proteomes" id="UP000235943"/>
    </source>
</evidence>
<keyword evidence="2" id="KW-0732">Signal</keyword>
<organism evidence="3 4">
    <name type="scientific">Streptomyces cahuitamycinicus</name>
    <dbReference type="NCBI Taxonomy" id="2070367"/>
    <lineage>
        <taxon>Bacteria</taxon>
        <taxon>Bacillati</taxon>
        <taxon>Actinomycetota</taxon>
        <taxon>Actinomycetes</taxon>
        <taxon>Kitasatosporales</taxon>
        <taxon>Streptomycetaceae</taxon>
        <taxon>Streptomyces</taxon>
    </lineage>
</organism>
<feature type="signal peptide" evidence="2">
    <location>
        <begin position="1"/>
        <end position="29"/>
    </location>
</feature>
<evidence type="ECO:0008006" key="5">
    <source>
        <dbReference type="Google" id="ProtNLM"/>
    </source>
</evidence>
<proteinExistence type="predicted"/>
<evidence type="ECO:0000256" key="1">
    <source>
        <dbReference type="SAM" id="MobiDB-lite"/>
    </source>
</evidence>
<sequence length="128" mass="13353">MIFRRTVYAAVGGLIAAGTLTATAPTASAATGCEATTKSWTCSVSWGSSKGDFTGSGSSTHAKGWVKDDDDDGDCVQIVITWYGSGGKKDTDYSPQACPQGNKDTFDKMPGDSPYWSPSAVKIAIQKV</sequence>
<name>A0A2N8TLM6_9ACTN</name>
<dbReference type="Proteomes" id="UP000235943">
    <property type="component" value="Unassembled WGS sequence"/>
</dbReference>
<comment type="caution">
    <text evidence="3">The sequence shown here is derived from an EMBL/GenBank/DDBJ whole genome shotgun (WGS) entry which is preliminary data.</text>
</comment>
<dbReference type="PROSITE" id="PS51257">
    <property type="entry name" value="PROKAR_LIPOPROTEIN"/>
    <property type="match status" value="1"/>
</dbReference>
<feature type="compositionally biased region" description="Polar residues" evidence="1">
    <location>
        <begin position="93"/>
        <end position="103"/>
    </location>
</feature>